<comment type="caution">
    <text evidence="2">The sequence shown here is derived from an EMBL/GenBank/DDBJ whole genome shotgun (WGS) entry which is preliminary data.</text>
</comment>
<organism evidence="2 3">
    <name type="scientific">Linum tenue</name>
    <dbReference type="NCBI Taxonomy" id="586396"/>
    <lineage>
        <taxon>Eukaryota</taxon>
        <taxon>Viridiplantae</taxon>
        <taxon>Streptophyta</taxon>
        <taxon>Embryophyta</taxon>
        <taxon>Tracheophyta</taxon>
        <taxon>Spermatophyta</taxon>
        <taxon>Magnoliopsida</taxon>
        <taxon>eudicotyledons</taxon>
        <taxon>Gunneridae</taxon>
        <taxon>Pentapetalae</taxon>
        <taxon>rosids</taxon>
        <taxon>fabids</taxon>
        <taxon>Malpighiales</taxon>
        <taxon>Linaceae</taxon>
        <taxon>Linum</taxon>
    </lineage>
</organism>
<feature type="non-terminal residue" evidence="2">
    <location>
        <position position="74"/>
    </location>
</feature>
<feature type="compositionally biased region" description="Polar residues" evidence="1">
    <location>
        <begin position="1"/>
        <end position="10"/>
    </location>
</feature>
<reference evidence="2" key="1">
    <citation type="submission" date="2022-08" db="EMBL/GenBank/DDBJ databases">
        <authorList>
            <person name="Gutierrez-Valencia J."/>
        </authorList>
    </citation>
    <scope>NUCLEOTIDE SEQUENCE</scope>
</reference>
<evidence type="ECO:0000313" key="3">
    <source>
        <dbReference type="Proteomes" id="UP001154282"/>
    </source>
</evidence>
<feature type="region of interest" description="Disordered" evidence="1">
    <location>
        <begin position="1"/>
        <end position="30"/>
    </location>
</feature>
<dbReference type="AlphaFoldDB" id="A0AAV0H702"/>
<proteinExistence type="predicted"/>
<gene>
    <name evidence="2" type="ORF">LITE_LOCUS2942</name>
</gene>
<accession>A0AAV0H702</accession>
<evidence type="ECO:0000313" key="2">
    <source>
        <dbReference type="EMBL" id="CAI0381012.1"/>
    </source>
</evidence>
<dbReference type="EMBL" id="CAMGYJ010000002">
    <property type="protein sequence ID" value="CAI0381012.1"/>
    <property type="molecule type" value="Genomic_DNA"/>
</dbReference>
<dbReference type="Proteomes" id="UP001154282">
    <property type="component" value="Unassembled WGS sequence"/>
</dbReference>
<name>A0AAV0H702_9ROSI</name>
<keyword evidence="3" id="KW-1185">Reference proteome</keyword>
<protein>
    <submittedName>
        <fullName evidence="2">Uncharacterized protein</fullName>
    </submittedName>
</protein>
<sequence length="74" mass="8087">MLSPNNTIDSSCPAAGNGEATKVCRRSSDSPARLRRKQSLIEDIVRLDPNTTKFLDCEIVCAFHNSVELGRSPP</sequence>
<evidence type="ECO:0000256" key="1">
    <source>
        <dbReference type="SAM" id="MobiDB-lite"/>
    </source>
</evidence>